<evidence type="ECO:0000256" key="3">
    <source>
        <dbReference type="ARBA" id="ARBA00022555"/>
    </source>
</evidence>
<feature type="non-terminal residue" evidence="11">
    <location>
        <position position="1"/>
    </location>
</feature>
<evidence type="ECO:0000256" key="7">
    <source>
        <dbReference type="ARBA" id="ARBA00022884"/>
    </source>
</evidence>
<comment type="similarity">
    <text evidence="1">Belongs to the class-II aminoacyl-tRNA synthetase family.</text>
</comment>
<keyword evidence="9 11" id="KW-0030">Aminoacyl-tRNA synthetase</keyword>
<comment type="caution">
    <text evidence="11">The sequence shown here is derived from an EMBL/GenBank/DDBJ whole genome shotgun (WGS) entry which is preliminary data.</text>
</comment>
<keyword evidence="5" id="KW-0547">Nucleotide-binding</keyword>
<dbReference type="PROSITE" id="PS50860">
    <property type="entry name" value="AA_TRNA_LIGASE_II_ALA"/>
    <property type="match status" value="1"/>
</dbReference>
<dbReference type="EMBL" id="AUZY01011751">
    <property type="protein sequence ID" value="EQD33165.1"/>
    <property type="molecule type" value="Genomic_DNA"/>
</dbReference>
<dbReference type="GO" id="GO:0005524">
    <property type="term" value="F:ATP binding"/>
    <property type="evidence" value="ECO:0007669"/>
    <property type="project" value="UniProtKB-KW"/>
</dbReference>
<protein>
    <recommendedName>
        <fullName evidence="2">alanine--tRNA ligase</fullName>
        <ecNumber evidence="2">6.1.1.7</ecNumber>
    </recommendedName>
</protein>
<dbReference type="PANTHER" id="PTHR11777">
    <property type="entry name" value="ALANYL-TRNA SYNTHETASE"/>
    <property type="match status" value="1"/>
</dbReference>
<evidence type="ECO:0000313" key="11">
    <source>
        <dbReference type="EMBL" id="EQD33165.1"/>
    </source>
</evidence>
<proteinExistence type="inferred from homology"/>
<organism evidence="11">
    <name type="scientific">mine drainage metagenome</name>
    <dbReference type="NCBI Taxonomy" id="410659"/>
    <lineage>
        <taxon>unclassified sequences</taxon>
        <taxon>metagenomes</taxon>
        <taxon>ecological metagenomes</taxon>
    </lineage>
</organism>
<gene>
    <name evidence="11" type="ORF">B1B_17586</name>
</gene>
<dbReference type="GO" id="GO:0000049">
    <property type="term" value="F:tRNA binding"/>
    <property type="evidence" value="ECO:0007669"/>
    <property type="project" value="UniProtKB-KW"/>
</dbReference>
<keyword evidence="3" id="KW-0820">tRNA-binding</keyword>
<dbReference type="AlphaFoldDB" id="T0ZTK4"/>
<evidence type="ECO:0000256" key="4">
    <source>
        <dbReference type="ARBA" id="ARBA00022598"/>
    </source>
</evidence>
<evidence type="ECO:0000256" key="2">
    <source>
        <dbReference type="ARBA" id="ARBA00013168"/>
    </source>
</evidence>
<keyword evidence="7" id="KW-0694">RNA-binding</keyword>
<dbReference type="InterPro" id="IPR018164">
    <property type="entry name" value="Ala-tRNA-synth_IIc_N"/>
</dbReference>
<dbReference type="GO" id="GO:0002161">
    <property type="term" value="F:aminoacyl-tRNA deacylase activity"/>
    <property type="evidence" value="ECO:0007669"/>
    <property type="project" value="TreeGrafter"/>
</dbReference>
<feature type="domain" description="Alanyl-transfer RNA synthetases family profile" evidence="10">
    <location>
        <begin position="1"/>
        <end position="153"/>
    </location>
</feature>
<name>T0ZTK4_9ZZZZ</name>
<dbReference type="EC" id="6.1.1.7" evidence="2"/>
<dbReference type="GO" id="GO:0004813">
    <property type="term" value="F:alanine-tRNA ligase activity"/>
    <property type="evidence" value="ECO:0007669"/>
    <property type="project" value="UniProtKB-EC"/>
</dbReference>
<dbReference type="Pfam" id="PF01411">
    <property type="entry name" value="tRNA-synt_2c"/>
    <property type="match status" value="1"/>
</dbReference>
<dbReference type="InterPro" id="IPR018165">
    <property type="entry name" value="Ala-tRNA-synth_IIc_core"/>
</dbReference>
<keyword evidence="8" id="KW-0648">Protein biosynthesis</keyword>
<sequence>AYFKAEAIGYAFELLTRDFGLDPERLHPSVHPADLESASLWERVAGIPQSRIARLEDNVWQAGPTGPFGVDSEIYYDLGPVFGNGPEERPGTGSRYLEIWNLVFMDSERFDDGSSAPLEHPGVDTGMGLERIAMVLQEVDSIFATDLFAPIIT</sequence>
<dbReference type="SUPFAM" id="SSF55681">
    <property type="entry name" value="Class II aaRS and biotin synthetases"/>
    <property type="match status" value="1"/>
</dbReference>
<evidence type="ECO:0000259" key="10">
    <source>
        <dbReference type="PROSITE" id="PS50860"/>
    </source>
</evidence>
<evidence type="ECO:0000256" key="6">
    <source>
        <dbReference type="ARBA" id="ARBA00022840"/>
    </source>
</evidence>
<reference evidence="11" key="2">
    <citation type="journal article" date="2014" name="ISME J.">
        <title>Microbial stratification in low pH oxic and suboxic macroscopic growths along an acid mine drainage.</title>
        <authorList>
            <person name="Mendez-Garcia C."/>
            <person name="Mesa V."/>
            <person name="Sprenger R.R."/>
            <person name="Richter M."/>
            <person name="Diez M.S."/>
            <person name="Solano J."/>
            <person name="Bargiela R."/>
            <person name="Golyshina O.V."/>
            <person name="Manteca A."/>
            <person name="Ramos J.L."/>
            <person name="Gallego J.R."/>
            <person name="Llorente I."/>
            <person name="Martins Dos Santos V.A."/>
            <person name="Jensen O.N."/>
            <person name="Pelaez A.I."/>
            <person name="Sanchez J."/>
            <person name="Ferrer M."/>
        </authorList>
    </citation>
    <scope>NUCLEOTIDE SEQUENCE</scope>
</reference>
<evidence type="ECO:0000256" key="1">
    <source>
        <dbReference type="ARBA" id="ARBA00008226"/>
    </source>
</evidence>
<evidence type="ECO:0000256" key="5">
    <source>
        <dbReference type="ARBA" id="ARBA00022741"/>
    </source>
</evidence>
<feature type="non-terminal residue" evidence="11">
    <location>
        <position position="153"/>
    </location>
</feature>
<evidence type="ECO:0000256" key="8">
    <source>
        <dbReference type="ARBA" id="ARBA00022917"/>
    </source>
</evidence>
<dbReference type="GO" id="GO:0005829">
    <property type="term" value="C:cytosol"/>
    <property type="evidence" value="ECO:0007669"/>
    <property type="project" value="TreeGrafter"/>
</dbReference>
<dbReference type="PRINTS" id="PR00980">
    <property type="entry name" value="TRNASYNTHALA"/>
</dbReference>
<keyword evidence="4 11" id="KW-0436">Ligase</keyword>
<accession>T0ZTK4</accession>
<dbReference type="InterPro" id="IPR045864">
    <property type="entry name" value="aa-tRNA-synth_II/BPL/LPL"/>
</dbReference>
<dbReference type="PANTHER" id="PTHR11777:SF9">
    <property type="entry name" value="ALANINE--TRNA LIGASE, CYTOPLASMIC"/>
    <property type="match status" value="1"/>
</dbReference>
<evidence type="ECO:0000256" key="9">
    <source>
        <dbReference type="ARBA" id="ARBA00023146"/>
    </source>
</evidence>
<dbReference type="InterPro" id="IPR050058">
    <property type="entry name" value="Ala-tRNA_ligase"/>
</dbReference>
<dbReference type="Gene3D" id="3.30.930.10">
    <property type="entry name" value="Bira Bifunctional Protein, Domain 2"/>
    <property type="match status" value="1"/>
</dbReference>
<dbReference type="GO" id="GO:0006419">
    <property type="term" value="P:alanyl-tRNA aminoacylation"/>
    <property type="evidence" value="ECO:0007669"/>
    <property type="project" value="InterPro"/>
</dbReference>
<dbReference type="InterPro" id="IPR002318">
    <property type="entry name" value="Ala-tRNA-lgiase_IIc"/>
</dbReference>
<reference evidence="11" key="1">
    <citation type="submission" date="2013-08" db="EMBL/GenBank/DDBJ databases">
        <authorList>
            <person name="Mendez C."/>
            <person name="Richter M."/>
            <person name="Ferrer M."/>
            <person name="Sanchez J."/>
        </authorList>
    </citation>
    <scope>NUCLEOTIDE SEQUENCE</scope>
</reference>
<keyword evidence="6" id="KW-0067">ATP-binding</keyword>